<dbReference type="InterPro" id="IPR036097">
    <property type="entry name" value="HisK_dim/P_sf"/>
</dbReference>
<dbReference type="InterPro" id="IPR050956">
    <property type="entry name" value="2C_system_His_kinase"/>
</dbReference>
<dbReference type="PANTHER" id="PTHR43719:SF28">
    <property type="entry name" value="PEROXIDE STRESS-ACTIVATED HISTIDINE KINASE MAK1-RELATED"/>
    <property type="match status" value="1"/>
</dbReference>
<dbReference type="AlphaFoldDB" id="D5ENM0"/>
<evidence type="ECO:0000256" key="3">
    <source>
        <dbReference type="ARBA" id="ARBA00022553"/>
    </source>
</evidence>
<evidence type="ECO:0000259" key="6">
    <source>
        <dbReference type="PROSITE" id="PS50110"/>
    </source>
</evidence>
<evidence type="ECO:0000256" key="4">
    <source>
        <dbReference type="PROSITE-ProRule" id="PRU00169"/>
    </source>
</evidence>
<dbReference type="eggNOG" id="COG0642">
    <property type="taxonomic scope" value="Bacteria"/>
</dbReference>
<dbReference type="Pfam" id="PF00072">
    <property type="entry name" value="Response_reg"/>
    <property type="match status" value="1"/>
</dbReference>
<organism evidence="7 8">
    <name type="scientific">Coraliomargarita akajimensis (strain DSM 45221 / IAM 15411 / JCM 23193 / KCTC 12865 / 04OKA010-24)</name>
    <dbReference type="NCBI Taxonomy" id="583355"/>
    <lineage>
        <taxon>Bacteria</taxon>
        <taxon>Pseudomonadati</taxon>
        <taxon>Verrucomicrobiota</taxon>
        <taxon>Opitutia</taxon>
        <taxon>Puniceicoccales</taxon>
        <taxon>Coraliomargaritaceae</taxon>
        <taxon>Coraliomargarita</taxon>
    </lineage>
</organism>
<dbReference type="InterPro" id="IPR005467">
    <property type="entry name" value="His_kinase_dom"/>
</dbReference>
<dbReference type="PROSITE" id="PS50109">
    <property type="entry name" value="HIS_KIN"/>
    <property type="match status" value="1"/>
</dbReference>
<evidence type="ECO:0000259" key="5">
    <source>
        <dbReference type="PROSITE" id="PS50109"/>
    </source>
</evidence>
<keyword evidence="7" id="KW-0808">Transferase</keyword>
<keyword evidence="8" id="KW-1185">Reference proteome</keyword>
<accession>D5ENM0</accession>
<evidence type="ECO:0000313" key="8">
    <source>
        <dbReference type="Proteomes" id="UP000000925"/>
    </source>
</evidence>
<protein>
    <recommendedName>
        <fullName evidence="2">histidine kinase</fullName>
        <ecNumber evidence="2">2.7.13.3</ecNumber>
    </recommendedName>
</protein>
<dbReference type="SUPFAM" id="SSF52172">
    <property type="entry name" value="CheY-like"/>
    <property type="match status" value="1"/>
</dbReference>
<dbReference type="EC" id="2.7.13.3" evidence="2"/>
<proteinExistence type="predicted"/>
<dbReference type="OrthoDB" id="636661at2"/>
<dbReference type="SUPFAM" id="SSF47384">
    <property type="entry name" value="Homodimeric domain of signal transducing histidine kinase"/>
    <property type="match status" value="1"/>
</dbReference>
<dbReference type="KEGG" id="caa:Caka_2480"/>
<gene>
    <name evidence="7" type="ordered locus">Caka_2480</name>
</gene>
<dbReference type="Proteomes" id="UP000000925">
    <property type="component" value="Chromosome"/>
</dbReference>
<dbReference type="RefSeq" id="WP_013044218.1">
    <property type="nucleotide sequence ID" value="NC_014008.1"/>
</dbReference>
<dbReference type="InterPro" id="IPR003661">
    <property type="entry name" value="HisK_dim/P_dom"/>
</dbReference>
<dbReference type="SMART" id="SM00448">
    <property type="entry name" value="REC"/>
    <property type="match status" value="1"/>
</dbReference>
<evidence type="ECO:0000256" key="1">
    <source>
        <dbReference type="ARBA" id="ARBA00000085"/>
    </source>
</evidence>
<comment type="catalytic activity">
    <reaction evidence="1">
        <text>ATP + protein L-histidine = ADP + protein N-phospho-L-histidine.</text>
        <dbReference type="EC" id="2.7.13.3"/>
    </reaction>
</comment>
<keyword evidence="7" id="KW-0418">Kinase</keyword>
<feature type="domain" description="Response regulatory" evidence="6">
    <location>
        <begin position="317"/>
        <end position="437"/>
    </location>
</feature>
<evidence type="ECO:0000256" key="2">
    <source>
        <dbReference type="ARBA" id="ARBA00012438"/>
    </source>
</evidence>
<sequence>MDLLFPILAVILFVVVCALTLALVRQKRELKHAVVSAKEEPTVDLVSAGESTFTSNALFATLSHELRTPLNGVLGLSQMLNDNEDREELVAIEGCARHMLAVLHTLVNLSKIQVEWDDLPEYREWVSVYELAEQVKKNVEFRANLRGLTIQLGHQDKTTRLRGDWDHLRTIMENVMLGSIEGVSLDRVPDERQPMTVTWKLTEKGAIEIDIENPLETFYIDHAMRTRLAYESTTGANHSRIQMQFLYCSVATALLEKHDGVMLTTEVDGGGVKTRVNFEMESMEASETKELPVGGLSLSNQGAPEAKQSLKIPVELSILVAEDDPIARSLMEAVLKHMGQSVTFAINGREVLEQISSDKHFDVILMDIDMPLMDGVSAAIALRNAEAGDTGLVIPIVAVTAFNTLSDQGKFKRAGMNYFLPKPVKLLDLRRVLVDVIRKENLAQEVS</sequence>
<feature type="modified residue" description="4-aspartylphosphate" evidence="4">
    <location>
        <position position="367"/>
    </location>
</feature>
<dbReference type="InterPro" id="IPR011006">
    <property type="entry name" value="CheY-like_superfamily"/>
</dbReference>
<name>D5ENM0_CORAD</name>
<dbReference type="CDD" id="cd17546">
    <property type="entry name" value="REC_hyHK_CKI1_RcsC-like"/>
    <property type="match status" value="1"/>
</dbReference>
<dbReference type="STRING" id="583355.Caka_2480"/>
<dbReference type="PANTHER" id="PTHR43719">
    <property type="entry name" value="TWO-COMPONENT HISTIDINE KINASE"/>
    <property type="match status" value="1"/>
</dbReference>
<dbReference type="PROSITE" id="PS50110">
    <property type="entry name" value="RESPONSE_REGULATORY"/>
    <property type="match status" value="1"/>
</dbReference>
<dbReference type="HOGENOM" id="CLU_000445_114_15_0"/>
<dbReference type="Gene3D" id="1.10.287.130">
    <property type="match status" value="1"/>
</dbReference>
<feature type="domain" description="Histidine kinase" evidence="5">
    <location>
        <begin position="61"/>
        <end position="282"/>
    </location>
</feature>
<dbReference type="eggNOG" id="COG0784">
    <property type="taxonomic scope" value="Bacteria"/>
</dbReference>
<dbReference type="GO" id="GO:0000155">
    <property type="term" value="F:phosphorelay sensor kinase activity"/>
    <property type="evidence" value="ECO:0007669"/>
    <property type="project" value="InterPro"/>
</dbReference>
<dbReference type="SMART" id="SM00388">
    <property type="entry name" value="HisKA"/>
    <property type="match status" value="1"/>
</dbReference>
<dbReference type="Pfam" id="PF00512">
    <property type="entry name" value="HisKA"/>
    <property type="match status" value="1"/>
</dbReference>
<dbReference type="CDD" id="cd00082">
    <property type="entry name" value="HisKA"/>
    <property type="match status" value="1"/>
</dbReference>
<dbReference type="InterPro" id="IPR001789">
    <property type="entry name" value="Sig_transdc_resp-reg_receiver"/>
</dbReference>
<keyword evidence="3 4" id="KW-0597">Phosphoprotein</keyword>
<dbReference type="EMBL" id="CP001998">
    <property type="protein sequence ID" value="ADE55496.1"/>
    <property type="molecule type" value="Genomic_DNA"/>
</dbReference>
<evidence type="ECO:0000313" key="7">
    <source>
        <dbReference type="EMBL" id="ADE55496.1"/>
    </source>
</evidence>
<dbReference type="Gene3D" id="3.40.50.2300">
    <property type="match status" value="1"/>
</dbReference>
<reference evidence="7 8" key="1">
    <citation type="journal article" date="2010" name="Stand. Genomic Sci.">
        <title>Complete genome sequence of Coraliomargarita akajimensis type strain (04OKA010-24).</title>
        <authorList>
            <person name="Mavromatis K."/>
            <person name="Abt B."/>
            <person name="Brambilla E."/>
            <person name="Lapidus A."/>
            <person name="Copeland A."/>
            <person name="Deshpande S."/>
            <person name="Nolan M."/>
            <person name="Lucas S."/>
            <person name="Tice H."/>
            <person name="Cheng J.F."/>
            <person name="Han C."/>
            <person name="Detter J.C."/>
            <person name="Woyke T."/>
            <person name="Goodwin L."/>
            <person name="Pitluck S."/>
            <person name="Held B."/>
            <person name="Brettin T."/>
            <person name="Tapia R."/>
            <person name="Ivanova N."/>
            <person name="Mikhailova N."/>
            <person name="Pati A."/>
            <person name="Liolios K."/>
            <person name="Chen A."/>
            <person name="Palaniappan K."/>
            <person name="Land M."/>
            <person name="Hauser L."/>
            <person name="Chang Y.J."/>
            <person name="Jeffries C.D."/>
            <person name="Rohde M."/>
            <person name="Goker M."/>
            <person name="Bristow J."/>
            <person name="Eisen J.A."/>
            <person name="Markowitz V."/>
            <person name="Hugenholtz P."/>
            <person name="Klenk H.P."/>
            <person name="Kyrpides N.C."/>
        </authorList>
    </citation>
    <scope>NUCLEOTIDE SEQUENCE [LARGE SCALE GENOMIC DNA]</scope>
    <source>
        <strain evidence="8">DSM 45221 / IAM 15411 / JCM 23193 / KCTC 12865</strain>
    </source>
</reference>